<feature type="transmembrane region" description="Helical" evidence="16">
    <location>
        <begin position="70"/>
        <end position="94"/>
    </location>
</feature>
<evidence type="ECO:0000313" key="19">
    <source>
        <dbReference type="EMBL" id="ABF60131.1"/>
    </source>
</evidence>
<dbReference type="InterPro" id="IPR001505">
    <property type="entry name" value="Copper_CuA"/>
</dbReference>
<dbReference type="InterPro" id="IPR036257">
    <property type="entry name" value="Cyt_c_oxidase_su2_TM_sf"/>
</dbReference>
<keyword evidence="12 15" id="KW-0186">Copper</keyword>
<evidence type="ECO:0000256" key="7">
    <source>
        <dbReference type="ARBA" id="ARBA00022723"/>
    </source>
</evidence>
<name>Q06SA7_ACATU</name>
<dbReference type="Pfam" id="PF02790">
    <property type="entry name" value="COX2_TM"/>
    <property type="match status" value="1"/>
</dbReference>
<dbReference type="InterPro" id="IPR034210">
    <property type="entry name" value="CcO_II_C"/>
</dbReference>
<dbReference type="PROSITE" id="PS50999">
    <property type="entry name" value="COX2_TM"/>
    <property type="match status" value="1"/>
</dbReference>
<dbReference type="Pfam" id="PF00116">
    <property type="entry name" value="COX2"/>
    <property type="match status" value="1"/>
</dbReference>
<keyword evidence="13 15" id="KW-0472">Membrane</keyword>
<feature type="domain" description="Cytochrome oxidase subunit II transmembrane region profile" evidence="18">
    <location>
        <begin position="3"/>
        <end position="97"/>
    </location>
</feature>
<dbReference type="PANTHER" id="PTHR22888">
    <property type="entry name" value="CYTOCHROME C OXIDASE, SUBUNIT II"/>
    <property type="match status" value="1"/>
</dbReference>
<dbReference type="InterPro" id="IPR014222">
    <property type="entry name" value="Cyt_c_oxidase_su2"/>
</dbReference>
<evidence type="ECO:0000256" key="5">
    <source>
        <dbReference type="ARBA" id="ARBA00022660"/>
    </source>
</evidence>
<dbReference type="AlphaFoldDB" id="Q06SA7"/>
<evidence type="ECO:0000256" key="4">
    <source>
        <dbReference type="ARBA" id="ARBA00022448"/>
    </source>
</evidence>
<dbReference type="RefSeq" id="YP_784025.1">
    <property type="nucleotide sequence ID" value="NC_008452.1"/>
</dbReference>
<sequence>MYVVWDKQYTFHDPVTDNLAYMILYHGCVMTVCGGVLTIVMSGFLYVVYCGVSGESFSSLYTSSDLAETLWTFIPMVVLLALCFPSLTLLYYGALRCSEYEVNLKVTGHQWYWQYEYQQGSDELVYESYLLPAEEANERGGGMFQYMDVDKRCVLPSDKLIRVLFTSEDVIHSWFIPSFGLKNDCVPGRVGSASLVIKEPGVYYGFCTELCGVLHSEMPIAVEVVPSDVYDSWLSNELNQ</sequence>
<evidence type="ECO:0000256" key="13">
    <source>
        <dbReference type="ARBA" id="ARBA00023136"/>
    </source>
</evidence>
<evidence type="ECO:0000256" key="8">
    <source>
        <dbReference type="ARBA" id="ARBA00022842"/>
    </source>
</evidence>
<evidence type="ECO:0000256" key="3">
    <source>
        <dbReference type="ARBA" id="ARBA00015946"/>
    </source>
</evidence>
<dbReference type="GO" id="GO:0004129">
    <property type="term" value="F:cytochrome-c oxidase activity"/>
    <property type="evidence" value="ECO:0007669"/>
    <property type="project" value="UniProtKB-EC"/>
</dbReference>
<dbReference type="NCBIfam" id="TIGR02866">
    <property type="entry name" value="CoxB"/>
    <property type="match status" value="1"/>
</dbReference>
<dbReference type="InterPro" id="IPR011759">
    <property type="entry name" value="Cyt_c_oxidase_su2_TM_dom"/>
</dbReference>
<evidence type="ECO:0000256" key="11">
    <source>
        <dbReference type="ARBA" id="ARBA00022989"/>
    </source>
</evidence>
<dbReference type="InterPro" id="IPR002429">
    <property type="entry name" value="CcO_II-like_C"/>
</dbReference>
<dbReference type="CTD" id="4513"/>
<evidence type="ECO:0000256" key="2">
    <source>
        <dbReference type="ARBA" id="ARBA00007866"/>
    </source>
</evidence>
<dbReference type="PROSITE" id="PS00078">
    <property type="entry name" value="COX2"/>
    <property type="match status" value="1"/>
</dbReference>
<organism evidence="19">
    <name type="scientific">Acanthocardia tuberculata</name>
    <name type="common">Rough cockle</name>
    <dbReference type="NCBI Taxonomy" id="385555"/>
    <lineage>
        <taxon>Eukaryota</taxon>
        <taxon>Metazoa</taxon>
        <taxon>Spiralia</taxon>
        <taxon>Lophotrochozoa</taxon>
        <taxon>Mollusca</taxon>
        <taxon>Bivalvia</taxon>
        <taxon>Autobranchia</taxon>
        <taxon>Heteroconchia</taxon>
        <taxon>Euheterodonta</taxon>
        <taxon>Imparidentia</taxon>
        <taxon>Neoheterodontei</taxon>
        <taxon>Cardiida</taxon>
        <taxon>Cardioidea</taxon>
        <taxon>Cardiidae</taxon>
        <taxon>Lymnocardiinae</taxon>
        <taxon>Acanthocardia</taxon>
    </lineage>
</organism>
<comment type="subcellular location">
    <subcellularLocation>
        <location evidence="1">Membrane</location>
        <topology evidence="1">Multi-pass membrane protein</topology>
    </subcellularLocation>
    <subcellularLocation>
        <location evidence="15">Mitochondrion inner membrane</location>
        <topology evidence="15">Multi-pass membrane protein</topology>
    </subcellularLocation>
</comment>
<keyword evidence="4 15" id="KW-0813">Transport</keyword>
<keyword evidence="6 15" id="KW-0812">Transmembrane</keyword>
<comment type="function">
    <text evidence="15">Component of the cytochrome c oxidase, the last enzyme in the mitochondrial electron transport chain which drives oxidative phosphorylation. The respiratory chain contains 3 multisubunit complexes succinate dehydrogenase (complex II, CII), ubiquinol-cytochrome c oxidoreductase (cytochrome b-c1 complex, complex III, CIII) and cytochrome c oxidase (complex IV, CIV), that cooperate to transfer electrons derived from NADH and succinate to molecular oxygen, creating an electrochemical gradient over the inner membrane that drives transmembrane transport and the ATP synthase. Cytochrome c oxidase is the component of the respiratory chain that catalyzes the reduction of oxygen to water. Electrons originating from reduced cytochrome c in the intermembrane space (IMS) are transferred via the dinuclear copper A center (CU(A)) of subunit 2 and heme A of subunit 1 to the active site in subunit 1, a binuclear center (BNC) formed by heme A3 and copper B (CU(B)). The BNC reduces molecular oxygen to 2 water molecules using 4 electrons from cytochrome c in the IMS and 4 protons from the mitochondrial matrix.</text>
</comment>
<evidence type="ECO:0000256" key="12">
    <source>
        <dbReference type="ARBA" id="ARBA00023008"/>
    </source>
</evidence>
<keyword evidence="11 16" id="KW-1133">Transmembrane helix</keyword>
<evidence type="ECO:0000256" key="9">
    <source>
        <dbReference type="ARBA" id="ARBA00022967"/>
    </source>
</evidence>
<evidence type="ECO:0000256" key="15">
    <source>
        <dbReference type="RuleBase" id="RU000457"/>
    </source>
</evidence>
<dbReference type="GO" id="GO:0016491">
    <property type="term" value="F:oxidoreductase activity"/>
    <property type="evidence" value="ECO:0007669"/>
    <property type="project" value="InterPro"/>
</dbReference>
<geneLocation type="mitochondrion" evidence="19"/>
<keyword evidence="9" id="KW-1278">Translocase</keyword>
<evidence type="ECO:0000256" key="1">
    <source>
        <dbReference type="ARBA" id="ARBA00004141"/>
    </source>
</evidence>
<dbReference type="GO" id="GO:0005743">
    <property type="term" value="C:mitochondrial inner membrane"/>
    <property type="evidence" value="ECO:0007669"/>
    <property type="project" value="UniProtKB-SubCell"/>
</dbReference>
<evidence type="ECO:0000259" key="17">
    <source>
        <dbReference type="PROSITE" id="PS50857"/>
    </source>
</evidence>
<dbReference type="Gene3D" id="2.60.40.420">
    <property type="entry name" value="Cupredoxins - blue copper proteins"/>
    <property type="match status" value="1"/>
</dbReference>
<dbReference type="GO" id="GO:0042773">
    <property type="term" value="P:ATP synthesis coupled electron transport"/>
    <property type="evidence" value="ECO:0007669"/>
    <property type="project" value="TreeGrafter"/>
</dbReference>
<accession>Q06SA7</accession>
<dbReference type="PANTHER" id="PTHR22888:SF9">
    <property type="entry name" value="CYTOCHROME C OXIDASE SUBUNIT 2"/>
    <property type="match status" value="1"/>
</dbReference>
<keyword evidence="7 15" id="KW-0479">Metal-binding</keyword>
<dbReference type="InterPro" id="IPR045187">
    <property type="entry name" value="CcO_II"/>
</dbReference>
<keyword evidence="5 15" id="KW-0679">Respiratory chain</keyword>
<comment type="similarity">
    <text evidence="2 15">Belongs to the cytochrome c oxidase subunit 2 family.</text>
</comment>
<feature type="transmembrane region" description="Helical" evidence="16">
    <location>
        <begin position="20"/>
        <end position="49"/>
    </location>
</feature>
<dbReference type="PRINTS" id="PR01166">
    <property type="entry name" value="CYCOXIDASEII"/>
</dbReference>
<dbReference type="EMBL" id="DQ632743">
    <property type="protein sequence ID" value="ABF60131.1"/>
    <property type="molecule type" value="Genomic_DNA"/>
</dbReference>
<reference evidence="19" key="1">
    <citation type="journal article" date="2006" name="Front. Zool.">
        <title>The complete sequences and gene organisation of the mitochondrial genomes of the heterodont bivalves Acanthocardia tuberculata and Hiatella arctica--and the first record for a putative Atpase subunit 8 gene in marine bivalves.</title>
        <authorList>
            <person name="Dreyer H."/>
            <person name="Steiner G."/>
        </authorList>
    </citation>
    <scope>NUCLEOTIDE SEQUENCE</scope>
</reference>
<keyword evidence="15 19" id="KW-0496">Mitochondrion</keyword>
<dbReference type="PROSITE" id="PS50857">
    <property type="entry name" value="COX2_CUA"/>
    <property type="match status" value="1"/>
</dbReference>
<dbReference type="GeneID" id="4363479"/>
<evidence type="ECO:0000259" key="18">
    <source>
        <dbReference type="PROSITE" id="PS50999"/>
    </source>
</evidence>
<evidence type="ECO:0000256" key="14">
    <source>
        <dbReference type="ARBA" id="ARBA00049512"/>
    </source>
</evidence>
<evidence type="ECO:0000256" key="6">
    <source>
        <dbReference type="ARBA" id="ARBA00022692"/>
    </source>
</evidence>
<dbReference type="CDD" id="cd13912">
    <property type="entry name" value="CcO_II_C"/>
    <property type="match status" value="1"/>
</dbReference>
<dbReference type="InterPro" id="IPR008972">
    <property type="entry name" value="Cupredoxin"/>
</dbReference>
<proteinExistence type="inferred from homology"/>
<dbReference type="Gene3D" id="1.10.287.90">
    <property type="match status" value="1"/>
</dbReference>
<keyword evidence="15" id="KW-0999">Mitochondrion inner membrane</keyword>
<evidence type="ECO:0000256" key="16">
    <source>
        <dbReference type="SAM" id="Phobius"/>
    </source>
</evidence>
<dbReference type="SUPFAM" id="SSF49503">
    <property type="entry name" value="Cupredoxins"/>
    <property type="match status" value="1"/>
</dbReference>
<evidence type="ECO:0000256" key="10">
    <source>
        <dbReference type="ARBA" id="ARBA00022982"/>
    </source>
</evidence>
<protein>
    <recommendedName>
        <fullName evidence="3 15">Cytochrome c oxidase subunit 2</fullName>
    </recommendedName>
</protein>
<keyword evidence="8" id="KW-0460">Magnesium</keyword>
<comment type="cofactor">
    <cofactor evidence="15">
        <name>Cu cation</name>
        <dbReference type="ChEBI" id="CHEBI:23378"/>
    </cofactor>
    <text evidence="15">Binds a copper A center.</text>
</comment>
<comment type="catalytic activity">
    <reaction evidence="14">
        <text>4 Fe(II)-[cytochrome c] + O2 + 8 H(+)(in) = 4 Fe(III)-[cytochrome c] + 2 H2O + 4 H(+)(out)</text>
        <dbReference type="Rhea" id="RHEA:11436"/>
        <dbReference type="Rhea" id="RHEA-COMP:10350"/>
        <dbReference type="Rhea" id="RHEA-COMP:14399"/>
        <dbReference type="ChEBI" id="CHEBI:15377"/>
        <dbReference type="ChEBI" id="CHEBI:15378"/>
        <dbReference type="ChEBI" id="CHEBI:15379"/>
        <dbReference type="ChEBI" id="CHEBI:29033"/>
        <dbReference type="ChEBI" id="CHEBI:29034"/>
        <dbReference type="EC" id="7.1.1.9"/>
    </reaction>
    <physiologicalReaction direction="left-to-right" evidence="14">
        <dbReference type="Rhea" id="RHEA:11437"/>
    </physiologicalReaction>
</comment>
<dbReference type="SUPFAM" id="SSF81464">
    <property type="entry name" value="Cytochrome c oxidase subunit II-like, transmembrane region"/>
    <property type="match status" value="1"/>
</dbReference>
<dbReference type="GO" id="GO:0005507">
    <property type="term" value="F:copper ion binding"/>
    <property type="evidence" value="ECO:0007669"/>
    <property type="project" value="InterPro"/>
</dbReference>
<keyword evidence="10 15" id="KW-0249">Electron transport</keyword>
<feature type="domain" description="Cytochrome oxidase subunit II copper A binding" evidence="17">
    <location>
        <begin position="99"/>
        <end position="236"/>
    </location>
</feature>
<gene>
    <name evidence="19" type="primary">COX2</name>
</gene>